<dbReference type="PhylomeDB" id="B4IIH4"/>
<dbReference type="Pfam" id="PF02995">
    <property type="entry name" value="DUF229"/>
    <property type="match status" value="1"/>
</dbReference>
<dbReference type="CDD" id="cd16021">
    <property type="entry name" value="ALP_like"/>
    <property type="match status" value="1"/>
</dbReference>
<dbReference type="HOGENOM" id="CLU_018076_2_1_1"/>
<dbReference type="EMBL" id="CH480843">
    <property type="protein sequence ID" value="EDW49724.1"/>
    <property type="molecule type" value="Genomic_DNA"/>
</dbReference>
<dbReference type="AlphaFoldDB" id="B4IIH4"/>
<dbReference type="OMA" id="NHTRYSI"/>
<keyword evidence="2" id="KW-1185">Reference proteome</keyword>
<dbReference type="PANTHER" id="PTHR10974:SF1">
    <property type="entry name" value="FI08016P-RELATED"/>
    <property type="match status" value="1"/>
</dbReference>
<sequence length="617" mass="70528">MARLMLRMKVSMILTGVFFTLYFGLQPVTEWFERKDLVAAPEEVVFVNTSVCHVSGQWKPTGFYSSIEPVNKLRCRMPQLLIAITQDGSNFLEAKRISEDLSCKYWLKSGHTHIHSGQYTAYGHFDLKRGATRKIKIGTGEQIVRIRCLDKFKASKYHDVLYFFSPPDPKLMSTESPEKLSVMVLGIDSVSHMHFVRYFPLVKAFLENHPHTKFFGYSRVGLDANANLVPFLGGESSRVAGSDFLSNDKAWLWDSFKIEGYSTAYGEDNAKGILSSRNGDKELPKIPVDFDLTPVIVEMNNHTRYSIDLKEMIHCTAGRKFQDVLRDFVLQLVPYMQGIPFFSVFWQSQGVQEYYEYAWHLDHSYMTLLKKLLDADILNNTLLLLMSDHGLRAGEYRMSLQGMKEESQPLMVAIYPEWLKRKYPLAVGNLESNAHSLITPYDLRETLADVIALGQLKDANIEVSMKRLQTHPPNRLPRGISLFLPIPDHRTCDLAHIPSLFCFCRELTELPTDDGLVLRSSRFMVESINQLIKPFGQCRQLKLEMVLLAYFLDFGEESFVYELRLRVRTSPGNGVYEATVRLSDVLLLTSPISRVSHYLGQSPCIGDPDLQIFCFCI</sequence>
<gene>
    <name evidence="1" type="primary">Dsec\GM16148</name>
    <name evidence="1" type="ORF">Dsec_GM16148</name>
</gene>
<dbReference type="STRING" id="7238.B4IIH4"/>
<dbReference type="KEGG" id="dse:6619317"/>
<accession>B4IIH4</accession>
<organism evidence="2">
    <name type="scientific">Drosophila sechellia</name>
    <name type="common">Fruit fly</name>
    <dbReference type="NCBI Taxonomy" id="7238"/>
    <lineage>
        <taxon>Eukaryota</taxon>
        <taxon>Metazoa</taxon>
        <taxon>Ecdysozoa</taxon>
        <taxon>Arthropoda</taxon>
        <taxon>Hexapoda</taxon>
        <taxon>Insecta</taxon>
        <taxon>Pterygota</taxon>
        <taxon>Neoptera</taxon>
        <taxon>Endopterygota</taxon>
        <taxon>Diptera</taxon>
        <taxon>Brachycera</taxon>
        <taxon>Muscomorpha</taxon>
        <taxon>Ephydroidea</taxon>
        <taxon>Drosophilidae</taxon>
        <taxon>Drosophila</taxon>
        <taxon>Sophophora</taxon>
    </lineage>
</organism>
<reference evidence="1 2" key="1">
    <citation type="journal article" date="2007" name="Nature">
        <title>Evolution of genes and genomes on the Drosophila phylogeny.</title>
        <authorList>
            <consortium name="Drosophila 12 Genomes Consortium"/>
            <person name="Clark A.G."/>
            <person name="Eisen M.B."/>
            <person name="Smith D.R."/>
            <person name="Bergman C.M."/>
            <person name="Oliver B."/>
            <person name="Markow T.A."/>
            <person name="Kaufman T.C."/>
            <person name="Kellis M."/>
            <person name="Gelbart W."/>
            <person name="Iyer V.N."/>
            <person name="Pollard D.A."/>
            <person name="Sackton T.B."/>
            <person name="Larracuente A.M."/>
            <person name="Singh N.D."/>
            <person name="Abad J.P."/>
            <person name="Abt D.N."/>
            <person name="Adryan B."/>
            <person name="Aguade M."/>
            <person name="Akashi H."/>
            <person name="Anderson W.W."/>
            <person name="Aquadro C.F."/>
            <person name="Ardell D.H."/>
            <person name="Arguello R."/>
            <person name="Artieri C.G."/>
            <person name="Barbash D.A."/>
            <person name="Barker D."/>
            <person name="Barsanti P."/>
            <person name="Batterham P."/>
            <person name="Batzoglou S."/>
            <person name="Begun D."/>
            <person name="Bhutkar A."/>
            <person name="Blanco E."/>
            <person name="Bosak S.A."/>
            <person name="Bradley R.K."/>
            <person name="Brand A.D."/>
            <person name="Brent M.R."/>
            <person name="Brooks A.N."/>
            <person name="Brown R.H."/>
            <person name="Butlin R.K."/>
            <person name="Caggese C."/>
            <person name="Calvi B.R."/>
            <person name="Bernardo de Carvalho A."/>
            <person name="Caspi A."/>
            <person name="Castrezana S."/>
            <person name="Celniker S.E."/>
            <person name="Chang J.L."/>
            <person name="Chapple C."/>
            <person name="Chatterji S."/>
            <person name="Chinwalla A."/>
            <person name="Civetta A."/>
            <person name="Clifton S.W."/>
            <person name="Comeron J.M."/>
            <person name="Costello J.C."/>
            <person name="Coyne J.A."/>
            <person name="Daub J."/>
            <person name="David R.G."/>
            <person name="Delcher A.L."/>
            <person name="Delehaunty K."/>
            <person name="Do C.B."/>
            <person name="Ebling H."/>
            <person name="Edwards K."/>
            <person name="Eickbush T."/>
            <person name="Evans J.D."/>
            <person name="Filipski A."/>
            <person name="Findeiss S."/>
            <person name="Freyhult E."/>
            <person name="Fulton L."/>
            <person name="Fulton R."/>
            <person name="Garcia A.C."/>
            <person name="Gardiner A."/>
            <person name="Garfield D.A."/>
            <person name="Garvin B.E."/>
            <person name="Gibson G."/>
            <person name="Gilbert D."/>
            <person name="Gnerre S."/>
            <person name="Godfrey J."/>
            <person name="Good R."/>
            <person name="Gotea V."/>
            <person name="Gravely B."/>
            <person name="Greenberg A.J."/>
            <person name="Griffiths-Jones S."/>
            <person name="Gross S."/>
            <person name="Guigo R."/>
            <person name="Gustafson E.A."/>
            <person name="Haerty W."/>
            <person name="Hahn M.W."/>
            <person name="Halligan D.L."/>
            <person name="Halpern A.L."/>
            <person name="Halter G.M."/>
            <person name="Han M.V."/>
            <person name="Heger A."/>
            <person name="Hillier L."/>
            <person name="Hinrichs A.S."/>
            <person name="Holmes I."/>
            <person name="Hoskins R.A."/>
            <person name="Hubisz M.J."/>
            <person name="Hultmark D."/>
            <person name="Huntley M.A."/>
            <person name="Jaffe D.B."/>
            <person name="Jagadeeshan S."/>
            <person name="Jeck W.R."/>
            <person name="Johnson J."/>
            <person name="Jones C.D."/>
            <person name="Jordan W.C."/>
            <person name="Karpen G.H."/>
            <person name="Kataoka E."/>
            <person name="Keightley P.D."/>
            <person name="Kheradpour P."/>
            <person name="Kirkness E.F."/>
            <person name="Koerich L.B."/>
            <person name="Kristiansen K."/>
            <person name="Kudrna D."/>
            <person name="Kulathinal R.J."/>
            <person name="Kumar S."/>
            <person name="Kwok R."/>
            <person name="Lander E."/>
            <person name="Langley C.H."/>
            <person name="Lapoint R."/>
            <person name="Lazzaro B.P."/>
            <person name="Lee S.J."/>
            <person name="Levesque L."/>
            <person name="Li R."/>
            <person name="Lin C.F."/>
            <person name="Lin M.F."/>
            <person name="Lindblad-Toh K."/>
            <person name="Llopart A."/>
            <person name="Long M."/>
            <person name="Low L."/>
            <person name="Lozovsky E."/>
            <person name="Lu J."/>
            <person name="Luo M."/>
            <person name="Machado C.A."/>
            <person name="Makalowski W."/>
            <person name="Marzo M."/>
            <person name="Matsuda M."/>
            <person name="Matzkin L."/>
            <person name="McAllister B."/>
            <person name="McBride C.S."/>
            <person name="McKernan B."/>
            <person name="McKernan K."/>
            <person name="Mendez-Lago M."/>
            <person name="Minx P."/>
            <person name="Mollenhauer M.U."/>
            <person name="Montooth K."/>
            <person name="Mount S.M."/>
            <person name="Mu X."/>
            <person name="Myers E."/>
            <person name="Negre B."/>
            <person name="Newfeld S."/>
            <person name="Nielsen R."/>
            <person name="Noor M.A."/>
            <person name="O'Grady P."/>
            <person name="Pachter L."/>
            <person name="Papaceit M."/>
            <person name="Parisi M.J."/>
            <person name="Parisi M."/>
            <person name="Parts L."/>
            <person name="Pedersen J.S."/>
            <person name="Pesole G."/>
            <person name="Phillippy A.M."/>
            <person name="Ponting C.P."/>
            <person name="Pop M."/>
            <person name="Porcelli D."/>
            <person name="Powell J.R."/>
            <person name="Prohaska S."/>
            <person name="Pruitt K."/>
            <person name="Puig M."/>
            <person name="Quesneville H."/>
            <person name="Ram K.R."/>
            <person name="Rand D."/>
            <person name="Rasmussen M.D."/>
            <person name="Reed L.K."/>
            <person name="Reenan R."/>
            <person name="Reily A."/>
            <person name="Remington K.A."/>
            <person name="Rieger T.T."/>
            <person name="Ritchie M.G."/>
            <person name="Robin C."/>
            <person name="Rogers Y.H."/>
            <person name="Rohde C."/>
            <person name="Rozas J."/>
            <person name="Rubenfield M.J."/>
            <person name="Ruiz A."/>
            <person name="Russo S."/>
            <person name="Salzberg S.L."/>
            <person name="Sanchez-Gracia A."/>
            <person name="Saranga D.J."/>
            <person name="Sato H."/>
            <person name="Schaeffer S.W."/>
            <person name="Schatz M.C."/>
            <person name="Schlenke T."/>
            <person name="Schwartz R."/>
            <person name="Segarra C."/>
            <person name="Singh R.S."/>
            <person name="Sirot L."/>
            <person name="Sirota M."/>
            <person name="Sisneros N.B."/>
            <person name="Smith C.D."/>
            <person name="Smith T.F."/>
            <person name="Spieth J."/>
            <person name="Stage D.E."/>
            <person name="Stark A."/>
            <person name="Stephan W."/>
            <person name="Strausberg R.L."/>
            <person name="Strempel S."/>
            <person name="Sturgill D."/>
            <person name="Sutton G."/>
            <person name="Sutton G.G."/>
            <person name="Tao W."/>
            <person name="Teichmann S."/>
            <person name="Tobari Y.N."/>
            <person name="Tomimura Y."/>
            <person name="Tsolas J.M."/>
            <person name="Valente V.L."/>
            <person name="Venter E."/>
            <person name="Venter J.C."/>
            <person name="Vicario S."/>
            <person name="Vieira F.G."/>
            <person name="Vilella A.J."/>
            <person name="Villasante A."/>
            <person name="Walenz B."/>
            <person name="Wang J."/>
            <person name="Wasserman M."/>
            <person name="Watts T."/>
            <person name="Wilson D."/>
            <person name="Wilson R.K."/>
            <person name="Wing R.A."/>
            <person name="Wolfner M.F."/>
            <person name="Wong A."/>
            <person name="Wong G.K."/>
            <person name="Wu C.I."/>
            <person name="Wu G."/>
            <person name="Yamamoto D."/>
            <person name="Yang H.P."/>
            <person name="Yang S.P."/>
            <person name="Yorke J.A."/>
            <person name="Yoshida K."/>
            <person name="Zdobnov E."/>
            <person name="Zhang P."/>
            <person name="Zhang Y."/>
            <person name="Zimin A.V."/>
            <person name="Baldwin J."/>
            <person name="Abdouelleil A."/>
            <person name="Abdulkadir J."/>
            <person name="Abebe A."/>
            <person name="Abera B."/>
            <person name="Abreu J."/>
            <person name="Acer S.C."/>
            <person name="Aftuck L."/>
            <person name="Alexander A."/>
            <person name="An P."/>
            <person name="Anderson E."/>
            <person name="Anderson S."/>
            <person name="Arachi H."/>
            <person name="Azer M."/>
            <person name="Bachantsang P."/>
            <person name="Barry A."/>
            <person name="Bayul T."/>
            <person name="Berlin A."/>
            <person name="Bessette D."/>
            <person name="Bloom T."/>
            <person name="Blye J."/>
            <person name="Boguslavskiy L."/>
            <person name="Bonnet C."/>
            <person name="Boukhgalter B."/>
            <person name="Bourzgui I."/>
            <person name="Brown A."/>
            <person name="Cahill P."/>
            <person name="Channer S."/>
            <person name="Cheshatsang Y."/>
            <person name="Chuda L."/>
            <person name="Citroen M."/>
            <person name="Collymore A."/>
            <person name="Cooke P."/>
            <person name="Costello M."/>
            <person name="D'Aco K."/>
            <person name="Daza R."/>
            <person name="De Haan G."/>
            <person name="DeGray S."/>
            <person name="DeMaso C."/>
            <person name="Dhargay N."/>
            <person name="Dooley K."/>
            <person name="Dooley E."/>
            <person name="Doricent M."/>
            <person name="Dorje P."/>
            <person name="Dorjee K."/>
            <person name="Dupes A."/>
            <person name="Elong R."/>
            <person name="Falk J."/>
            <person name="Farina A."/>
            <person name="Faro S."/>
            <person name="Ferguson D."/>
            <person name="Fisher S."/>
            <person name="Foley C.D."/>
            <person name="Franke A."/>
            <person name="Friedrich D."/>
            <person name="Gadbois L."/>
            <person name="Gearin G."/>
            <person name="Gearin C.R."/>
            <person name="Giannoukos G."/>
            <person name="Goode T."/>
            <person name="Graham J."/>
            <person name="Grandbois E."/>
            <person name="Grewal S."/>
            <person name="Gyaltsen K."/>
            <person name="Hafez N."/>
            <person name="Hagos B."/>
            <person name="Hall J."/>
            <person name="Henson C."/>
            <person name="Hollinger A."/>
            <person name="Honan T."/>
            <person name="Huard M.D."/>
            <person name="Hughes L."/>
            <person name="Hurhula B."/>
            <person name="Husby M.E."/>
            <person name="Kamat A."/>
            <person name="Kanga B."/>
            <person name="Kashin S."/>
            <person name="Khazanovich D."/>
            <person name="Kisner P."/>
            <person name="Lance K."/>
            <person name="Lara M."/>
            <person name="Lee W."/>
            <person name="Lennon N."/>
            <person name="Letendre F."/>
            <person name="LeVine R."/>
            <person name="Lipovsky A."/>
            <person name="Liu X."/>
            <person name="Liu J."/>
            <person name="Liu S."/>
            <person name="Lokyitsang T."/>
            <person name="Lokyitsang Y."/>
            <person name="Lubonja R."/>
            <person name="Lui A."/>
            <person name="MacDonald P."/>
            <person name="Magnisalis V."/>
            <person name="Maru K."/>
            <person name="Matthews C."/>
            <person name="McCusker W."/>
            <person name="McDonough S."/>
            <person name="Mehta T."/>
            <person name="Meldrim J."/>
            <person name="Meneus L."/>
            <person name="Mihai O."/>
            <person name="Mihalev A."/>
            <person name="Mihova T."/>
            <person name="Mittelman R."/>
            <person name="Mlenga V."/>
            <person name="Montmayeur A."/>
            <person name="Mulrain L."/>
            <person name="Navidi A."/>
            <person name="Naylor J."/>
            <person name="Negash T."/>
            <person name="Nguyen T."/>
            <person name="Nguyen N."/>
            <person name="Nicol R."/>
            <person name="Norbu C."/>
            <person name="Norbu N."/>
            <person name="Novod N."/>
            <person name="O'Neill B."/>
            <person name="Osman S."/>
            <person name="Markiewicz E."/>
            <person name="Oyono O.L."/>
            <person name="Patti C."/>
            <person name="Phunkhang P."/>
            <person name="Pierre F."/>
            <person name="Priest M."/>
            <person name="Raghuraman S."/>
            <person name="Rege F."/>
            <person name="Reyes R."/>
            <person name="Rise C."/>
            <person name="Rogov P."/>
            <person name="Ross K."/>
            <person name="Ryan E."/>
            <person name="Settipalli S."/>
            <person name="Shea T."/>
            <person name="Sherpa N."/>
            <person name="Shi L."/>
            <person name="Shih D."/>
            <person name="Sparrow T."/>
            <person name="Spaulding J."/>
            <person name="Stalker J."/>
            <person name="Stange-Thomann N."/>
            <person name="Stavropoulos S."/>
            <person name="Stone C."/>
            <person name="Strader C."/>
            <person name="Tesfaye S."/>
            <person name="Thomson T."/>
            <person name="Thoulutsang Y."/>
            <person name="Thoulutsang D."/>
            <person name="Topham K."/>
            <person name="Topping I."/>
            <person name="Tsamla T."/>
            <person name="Vassiliev H."/>
            <person name="Vo A."/>
            <person name="Wangchuk T."/>
            <person name="Wangdi T."/>
            <person name="Weiand M."/>
            <person name="Wilkinson J."/>
            <person name="Wilson A."/>
            <person name="Yadav S."/>
            <person name="Young G."/>
            <person name="Yu Q."/>
            <person name="Zembek L."/>
            <person name="Zhong D."/>
            <person name="Zimmer A."/>
            <person name="Zwirko Z."/>
            <person name="Jaffe D.B."/>
            <person name="Alvarez P."/>
            <person name="Brockman W."/>
            <person name="Butler J."/>
            <person name="Chin C."/>
            <person name="Gnerre S."/>
            <person name="Grabherr M."/>
            <person name="Kleber M."/>
            <person name="Mauceli E."/>
            <person name="MacCallum I."/>
        </authorList>
    </citation>
    <scope>NUCLEOTIDE SEQUENCE [LARGE SCALE GENOMIC DNA]</scope>
    <source>
        <strain evidence="2">Rob3c / Tucson 14021-0248.25</strain>
    </source>
</reference>
<dbReference type="FunFam" id="3.40.720.10:FF:000234">
    <property type="entry name" value="FI08016p"/>
    <property type="match status" value="1"/>
</dbReference>
<dbReference type="GO" id="GO:0005615">
    <property type="term" value="C:extracellular space"/>
    <property type="evidence" value="ECO:0007669"/>
    <property type="project" value="TreeGrafter"/>
</dbReference>
<name>B4IIH4_DROSE</name>
<protein>
    <submittedName>
        <fullName evidence="1">GM16148</fullName>
    </submittedName>
</protein>
<dbReference type="InterPro" id="IPR017850">
    <property type="entry name" value="Alkaline_phosphatase_core_sf"/>
</dbReference>
<dbReference type="Gene3D" id="3.40.720.10">
    <property type="entry name" value="Alkaline Phosphatase, subunit A"/>
    <property type="match status" value="1"/>
</dbReference>
<evidence type="ECO:0000313" key="2">
    <source>
        <dbReference type="Proteomes" id="UP000001292"/>
    </source>
</evidence>
<dbReference type="SUPFAM" id="SSF53649">
    <property type="entry name" value="Alkaline phosphatase-like"/>
    <property type="match status" value="1"/>
</dbReference>
<dbReference type="OrthoDB" id="413313at2759"/>
<dbReference type="Proteomes" id="UP000001292">
    <property type="component" value="Unassembled WGS sequence"/>
</dbReference>
<evidence type="ECO:0000313" key="1">
    <source>
        <dbReference type="EMBL" id="EDW49724.1"/>
    </source>
</evidence>
<dbReference type="InterPro" id="IPR004245">
    <property type="entry name" value="DUF229"/>
</dbReference>
<proteinExistence type="predicted"/>
<dbReference type="PANTHER" id="PTHR10974">
    <property type="entry name" value="FI08016P-RELATED"/>
    <property type="match status" value="1"/>
</dbReference>